<feature type="binding site" evidence="15">
    <location>
        <position position="45"/>
    </location>
    <ligand>
        <name>Mg(2+)</name>
        <dbReference type="ChEBI" id="CHEBI:18420"/>
        <label>2</label>
    </ligand>
</feature>
<dbReference type="InterPro" id="IPR005225">
    <property type="entry name" value="Small_GTP-bd"/>
</dbReference>
<dbReference type="PATRIC" id="fig|1609981.3.peg.2146"/>
<feature type="binding site" evidence="14">
    <location>
        <begin position="33"/>
        <end position="40"/>
    </location>
    <ligand>
        <name>GTP</name>
        <dbReference type="ChEBI" id="CHEBI:37565"/>
        <label>1</label>
    </ligand>
</feature>
<dbReference type="NCBIfam" id="TIGR00437">
    <property type="entry name" value="feoB"/>
    <property type="match status" value="1"/>
</dbReference>
<dbReference type="InterPro" id="IPR041069">
    <property type="entry name" value="FeoB_Cyto"/>
</dbReference>
<dbReference type="InterPro" id="IPR050860">
    <property type="entry name" value="FeoB_GTPase"/>
</dbReference>
<dbReference type="InterPro" id="IPR027417">
    <property type="entry name" value="P-loop_NTPase"/>
</dbReference>
<dbReference type="InterPro" id="IPR003373">
    <property type="entry name" value="Fe2_transport_prot-B"/>
</dbReference>
<keyword evidence="4 16" id="KW-0410">Iron transport</keyword>
<dbReference type="GO" id="GO:0015093">
    <property type="term" value="F:ferrous iron transmembrane transporter activity"/>
    <property type="evidence" value="ECO:0007669"/>
    <property type="project" value="UniProtKB-UniRule"/>
</dbReference>
<keyword evidence="15" id="KW-0479">Metal-binding</keyword>
<evidence type="ECO:0000259" key="17">
    <source>
        <dbReference type="PROSITE" id="PS51711"/>
    </source>
</evidence>
<keyword evidence="19" id="KW-1185">Reference proteome</keyword>
<comment type="subcellular location">
    <subcellularLocation>
        <location evidence="1 16">Cell inner membrane</location>
        <topology evidence="1 16">Multi-pass membrane protein</topology>
    </subcellularLocation>
</comment>
<keyword evidence="6 16" id="KW-0812">Transmembrane</keyword>
<dbReference type="InterPro" id="IPR011642">
    <property type="entry name" value="Gate_dom"/>
</dbReference>
<dbReference type="PRINTS" id="PR00326">
    <property type="entry name" value="GTP1OBG"/>
</dbReference>
<dbReference type="Proteomes" id="UP000035268">
    <property type="component" value="Chromosome"/>
</dbReference>
<keyword evidence="10" id="KW-0406">Ion transport</keyword>
<comment type="caution">
    <text evidence="16">Lacks conserved residue(s) required for the propagation of feature annotation.</text>
</comment>
<keyword evidence="7 14" id="KW-0547">Nucleotide-binding</keyword>
<dbReference type="GO" id="GO:0005525">
    <property type="term" value="F:GTP binding"/>
    <property type="evidence" value="ECO:0007669"/>
    <property type="project" value="UniProtKB-KW"/>
</dbReference>
<evidence type="ECO:0000313" key="18">
    <source>
        <dbReference type="EMBL" id="AKJ65299.1"/>
    </source>
</evidence>
<reference evidence="19" key="1">
    <citation type="submission" date="2015-02" db="EMBL/GenBank/DDBJ databases">
        <title>Description and complete genome sequence of the first cultured representative of the subdivision 5 of the Verrucomicrobia phylum.</title>
        <authorList>
            <person name="Spring S."/>
            <person name="Bunk B."/>
            <person name="Sproer C."/>
            <person name="Klenk H.-P."/>
        </authorList>
    </citation>
    <scope>NUCLEOTIDE SEQUENCE [LARGE SCALE GENOMIC DNA]</scope>
    <source>
        <strain evidence="19">L21-Fru-AB</strain>
    </source>
</reference>
<organism evidence="18 19">
    <name type="scientific">Kiritimatiella glycovorans</name>
    <dbReference type="NCBI Taxonomy" id="1307763"/>
    <lineage>
        <taxon>Bacteria</taxon>
        <taxon>Pseudomonadati</taxon>
        <taxon>Kiritimatiellota</taxon>
        <taxon>Kiritimatiellia</taxon>
        <taxon>Kiritimatiellales</taxon>
        <taxon>Kiritimatiellaceae</taxon>
        <taxon>Kiritimatiella</taxon>
    </lineage>
</organism>
<evidence type="ECO:0000256" key="7">
    <source>
        <dbReference type="ARBA" id="ARBA00022741"/>
    </source>
</evidence>
<dbReference type="NCBIfam" id="TIGR00231">
    <property type="entry name" value="small_GTP"/>
    <property type="match status" value="1"/>
</dbReference>
<evidence type="ECO:0000256" key="6">
    <source>
        <dbReference type="ARBA" id="ARBA00022692"/>
    </source>
</evidence>
<feature type="binding site" evidence="15">
    <location>
        <position position="48"/>
    </location>
    <ligand>
        <name>Mg(2+)</name>
        <dbReference type="ChEBI" id="CHEBI:18420"/>
        <label>2</label>
    </ligand>
</feature>
<keyword evidence="12 16" id="KW-0472">Membrane</keyword>
<dbReference type="PROSITE" id="PS51711">
    <property type="entry name" value="G_FEOB"/>
    <property type="match status" value="1"/>
</dbReference>
<evidence type="ECO:0000313" key="19">
    <source>
        <dbReference type="Proteomes" id="UP000035268"/>
    </source>
</evidence>
<comment type="similarity">
    <text evidence="16">Belongs to the TRAFAC class TrmE-Era-EngA-EngB-Septin-like GTPase superfamily. FeoB GTPase (TC 9.A.8) family.</text>
</comment>
<evidence type="ECO:0000256" key="2">
    <source>
        <dbReference type="ARBA" id="ARBA00022448"/>
    </source>
</evidence>
<dbReference type="EMBL" id="CP010904">
    <property type="protein sequence ID" value="AKJ65299.1"/>
    <property type="molecule type" value="Genomic_DNA"/>
</dbReference>
<evidence type="ECO:0000256" key="10">
    <source>
        <dbReference type="ARBA" id="ARBA00023065"/>
    </source>
</evidence>
<feature type="transmembrane region" description="Helical" evidence="16">
    <location>
        <begin position="303"/>
        <end position="325"/>
    </location>
</feature>
<evidence type="ECO:0000256" key="9">
    <source>
        <dbReference type="ARBA" id="ARBA00023004"/>
    </source>
</evidence>
<evidence type="ECO:0000256" key="14">
    <source>
        <dbReference type="PIRSR" id="PIRSR603373-1"/>
    </source>
</evidence>
<dbReference type="Pfam" id="PF07664">
    <property type="entry name" value="FeoB_C"/>
    <property type="match status" value="1"/>
</dbReference>
<feature type="transmembrane region" description="Helical" evidence="16">
    <location>
        <begin position="536"/>
        <end position="557"/>
    </location>
</feature>
<keyword evidence="11 14" id="KW-0342">GTP-binding</keyword>
<keyword evidence="2 16" id="KW-0813">Transport</keyword>
<dbReference type="PANTHER" id="PTHR43185:SF1">
    <property type="entry name" value="FE(2+) TRANSPORTER FEOB"/>
    <property type="match status" value="1"/>
</dbReference>
<keyword evidence="3" id="KW-1003">Cell membrane</keyword>
<dbReference type="SUPFAM" id="SSF52540">
    <property type="entry name" value="P-loop containing nucleoside triphosphate hydrolases"/>
    <property type="match status" value="1"/>
</dbReference>
<feature type="binding site" evidence="14">
    <location>
        <begin position="139"/>
        <end position="142"/>
    </location>
    <ligand>
        <name>GTP</name>
        <dbReference type="ChEBI" id="CHEBI:37565"/>
        <label>1</label>
    </ligand>
</feature>
<feature type="binding site" evidence="15">
    <location>
        <position position="44"/>
    </location>
    <ligand>
        <name>Mg(2+)</name>
        <dbReference type="ChEBI" id="CHEBI:18420"/>
        <label>2</label>
    </ligand>
</feature>
<evidence type="ECO:0000256" key="13">
    <source>
        <dbReference type="NCBIfam" id="TIGR00437"/>
    </source>
</evidence>
<dbReference type="Gene3D" id="1.10.287.1770">
    <property type="match status" value="1"/>
</dbReference>
<feature type="transmembrane region" description="Helical" evidence="16">
    <location>
        <begin position="478"/>
        <end position="498"/>
    </location>
</feature>
<evidence type="ECO:0000256" key="16">
    <source>
        <dbReference type="RuleBase" id="RU362098"/>
    </source>
</evidence>
<dbReference type="Pfam" id="PF02421">
    <property type="entry name" value="FeoB_N"/>
    <property type="match status" value="1"/>
</dbReference>
<feature type="transmembrane region" description="Helical" evidence="16">
    <location>
        <begin position="446"/>
        <end position="472"/>
    </location>
</feature>
<dbReference type="PANTHER" id="PTHR43185">
    <property type="entry name" value="FERROUS IRON TRANSPORT PROTEIN B"/>
    <property type="match status" value="1"/>
</dbReference>
<evidence type="ECO:0000256" key="1">
    <source>
        <dbReference type="ARBA" id="ARBA00004429"/>
    </source>
</evidence>
<keyword evidence="9 16" id="KW-0408">Iron</keyword>
<sequence length="592" mass="64787">MSVPVGIDLRNEAGGGGPPGGRLKRHFIIAIAGNPNSGKTTLFNALTGSRHRVGNWPGVTVDRVEGYYECGGCSVRVVDLPGIYSFSASSVDEHIAREYVLREKPDAVINIVDATNLERNLYLTTQLIEMRVPVVVALNKMDEAGRSRLEIEVEHLARHLDSRVVPTVALRGEGLHDLRSAAVETAREARPPSVHVHYEDAVEEGVAELVPLIEAEAREHGADARWWAVKLLEGDDDVRKWSSGGAEEVLERVRTHTRRHTGDEADIVIADGRYGFIHGLARDVVKRHEQWRRAVSDHLDAIVLNRVIGVPIFLAVMYLVFLFTIKVGEPFIHFFDRLCGAVFVEAPAAWMNSAGAPELLTAVLTDGVGGGLQILATFIPPIFFIFLCLSLLEESGYMARAGFVMDRWLRVIGLPGKAFIPLLIGFGCNVPGILATRTLDRRRDRIMTALINPFMSCGGRLPVYTLFAVAFFPGNPAGVVFALYLTGIALAVVTGLLFKRTIFRGEAGTFVMELPPYHLPAIGGVLQHAWRRLRDFIVRAGQVILIVVIILSVLSYLPSPGADAEGAGPQNSLLSETGRALTPVFRPMGIRD</sequence>
<keyword evidence="8 16" id="KW-1133">Transmembrane helix</keyword>
<dbReference type="InterPro" id="IPR006073">
    <property type="entry name" value="GTP-bd"/>
</dbReference>
<evidence type="ECO:0000256" key="8">
    <source>
        <dbReference type="ARBA" id="ARBA00022989"/>
    </source>
</evidence>
<feature type="binding site" evidence="14">
    <location>
        <begin position="58"/>
        <end position="62"/>
    </location>
    <ligand>
        <name>GTP</name>
        <dbReference type="ChEBI" id="CHEBI:37565"/>
        <label>1</label>
    </ligand>
</feature>
<feature type="binding site" evidence="14">
    <location>
        <begin position="79"/>
        <end position="82"/>
    </location>
    <ligand>
        <name>GTP</name>
        <dbReference type="ChEBI" id="CHEBI:37565"/>
        <label>1</label>
    </ligand>
</feature>
<evidence type="ECO:0000256" key="5">
    <source>
        <dbReference type="ARBA" id="ARBA00022519"/>
    </source>
</evidence>
<gene>
    <name evidence="18" type="primary">feoB_3</name>
    <name evidence="18" type="ORF">L21SP4_02066</name>
</gene>
<dbReference type="GO" id="GO:0046872">
    <property type="term" value="F:metal ion binding"/>
    <property type="evidence" value="ECO:0007669"/>
    <property type="project" value="UniProtKB-KW"/>
</dbReference>
<protein>
    <recommendedName>
        <fullName evidence="13 16">Ferrous iron transport protein B</fullName>
    </recommendedName>
</protein>
<dbReference type="Pfam" id="PF17910">
    <property type="entry name" value="FeoB_Cyto"/>
    <property type="match status" value="1"/>
</dbReference>
<dbReference type="Pfam" id="PF07670">
    <property type="entry name" value="Gate"/>
    <property type="match status" value="1"/>
</dbReference>
<comment type="function">
    <text evidence="16">Probable transporter of a GTP-driven Fe(2+) uptake system.</text>
</comment>
<dbReference type="STRING" id="1307763.L21SP4_02066"/>
<evidence type="ECO:0000256" key="12">
    <source>
        <dbReference type="ARBA" id="ARBA00023136"/>
    </source>
</evidence>
<evidence type="ECO:0000256" key="11">
    <source>
        <dbReference type="ARBA" id="ARBA00023134"/>
    </source>
</evidence>
<accession>A0A0G3EMG9</accession>
<name>A0A0G3EMG9_9BACT</name>
<reference evidence="18 19" key="2">
    <citation type="journal article" date="2016" name="ISME J.">
        <title>Characterization of the first cultured representative of Verrucomicrobia subdivision 5 indicates the proposal of a novel phylum.</title>
        <authorList>
            <person name="Spring S."/>
            <person name="Bunk B."/>
            <person name="Sproer C."/>
            <person name="Schumann P."/>
            <person name="Rohde M."/>
            <person name="Tindall B.J."/>
            <person name="Klenk H.P."/>
        </authorList>
    </citation>
    <scope>NUCLEOTIDE SEQUENCE [LARGE SCALE GENOMIC DNA]</scope>
    <source>
        <strain evidence="18 19">L21-Fru-AB</strain>
    </source>
</reference>
<dbReference type="GO" id="GO:0005886">
    <property type="term" value="C:plasma membrane"/>
    <property type="evidence" value="ECO:0007669"/>
    <property type="project" value="UniProtKB-SubCell"/>
</dbReference>
<dbReference type="Gene3D" id="3.40.50.300">
    <property type="entry name" value="P-loop containing nucleotide triphosphate hydrolases"/>
    <property type="match status" value="1"/>
</dbReference>
<keyword evidence="15" id="KW-0460">Magnesium</keyword>
<evidence type="ECO:0000256" key="15">
    <source>
        <dbReference type="PIRSR" id="PIRSR603373-2"/>
    </source>
</evidence>
<proteinExistence type="inferred from homology"/>
<feature type="binding site" evidence="15">
    <location>
        <position position="47"/>
    </location>
    <ligand>
        <name>Mg(2+)</name>
        <dbReference type="ChEBI" id="CHEBI:18420"/>
        <label>2</label>
    </ligand>
</feature>
<dbReference type="FunFam" id="3.40.50.300:FF:000426">
    <property type="entry name" value="Ferrous iron transport protein B"/>
    <property type="match status" value="1"/>
</dbReference>
<feature type="domain" description="FeoB-type G" evidence="17">
    <location>
        <begin position="26"/>
        <end position="188"/>
    </location>
</feature>
<dbReference type="InterPro" id="IPR011640">
    <property type="entry name" value="Fe2_transport_prot_B_C"/>
</dbReference>
<evidence type="ECO:0000256" key="3">
    <source>
        <dbReference type="ARBA" id="ARBA00022475"/>
    </source>
</evidence>
<dbReference type="KEGG" id="vbl:L21SP4_02066"/>
<feature type="transmembrane region" description="Helical" evidence="16">
    <location>
        <begin position="374"/>
        <end position="392"/>
    </location>
</feature>
<dbReference type="AlphaFoldDB" id="A0A0G3EMG9"/>
<keyword evidence="5" id="KW-0997">Cell inner membrane</keyword>
<dbReference type="CDD" id="cd01879">
    <property type="entry name" value="FeoB"/>
    <property type="match status" value="1"/>
</dbReference>
<evidence type="ECO:0000256" key="4">
    <source>
        <dbReference type="ARBA" id="ARBA00022496"/>
    </source>
</evidence>
<dbReference type="InterPro" id="IPR030389">
    <property type="entry name" value="G_FEOB_dom"/>
</dbReference>